<gene>
    <name evidence="1" type="ORF">SVUK_LOCUS9256</name>
</gene>
<dbReference type="EMBL" id="UYYB01094431">
    <property type="protein sequence ID" value="VDM74258.1"/>
    <property type="molecule type" value="Genomic_DNA"/>
</dbReference>
<sequence>METGNDLKERLERRKEGVTVNSSLDHFRNLKENYRPATQSFELTCSIQPFSHCSVTPLKCTLTLWLFRKLNPYSARWTSQLGYEAIWSPRFSGISLKKLLDLSYNEKGRQQMDKNWNGSLAEQTSLREIMSMGCVAWTRLLPGWAEIQLVTTNGCGSSKFRQ</sequence>
<dbReference type="Proteomes" id="UP000270094">
    <property type="component" value="Unassembled WGS sequence"/>
</dbReference>
<reference evidence="1 2" key="1">
    <citation type="submission" date="2018-11" db="EMBL/GenBank/DDBJ databases">
        <authorList>
            <consortium name="Pathogen Informatics"/>
        </authorList>
    </citation>
    <scope>NUCLEOTIDE SEQUENCE [LARGE SCALE GENOMIC DNA]</scope>
</reference>
<name>A0A3P7L4Z6_STRVU</name>
<evidence type="ECO:0000313" key="2">
    <source>
        <dbReference type="Proteomes" id="UP000270094"/>
    </source>
</evidence>
<evidence type="ECO:0000313" key="1">
    <source>
        <dbReference type="EMBL" id="VDM74258.1"/>
    </source>
</evidence>
<proteinExistence type="predicted"/>
<keyword evidence="2" id="KW-1185">Reference proteome</keyword>
<protein>
    <submittedName>
        <fullName evidence="1">Uncharacterized protein</fullName>
    </submittedName>
</protein>
<accession>A0A3P7L4Z6</accession>
<dbReference type="AlphaFoldDB" id="A0A3P7L4Z6"/>
<organism evidence="1 2">
    <name type="scientific">Strongylus vulgaris</name>
    <name type="common">Blood worm</name>
    <dbReference type="NCBI Taxonomy" id="40348"/>
    <lineage>
        <taxon>Eukaryota</taxon>
        <taxon>Metazoa</taxon>
        <taxon>Ecdysozoa</taxon>
        <taxon>Nematoda</taxon>
        <taxon>Chromadorea</taxon>
        <taxon>Rhabditida</taxon>
        <taxon>Rhabditina</taxon>
        <taxon>Rhabditomorpha</taxon>
        <taxon>Strongyloidea</taxon>
        <taxon>Strongylidae</taxon>
        <taxon>Strongylus</taxon>
    </lineage>
</organism>